<keyword evidence="10" id="KW-1185">Reference proteome</keyword>
<dbReference type="EMBL" id="SMGK01000001">
    <property type="protein sequence ID" value="TCK75475.1"/>
    <property type="molecule type" value="Genomic_DNA"/>
</dbReference>
<dbReference type="Pfam" id="PF06429">
    <property type="entry name" value="Flg_bbr_C"/>
    <property type="match status" value="1"/>
</dbReference>
<organism evidence="9 10">
    <name type="scientific">Acidipila rosea</name>
    <dbReference type="NCBI Taxonomy" id="768535"/>
    <lineage>
        <taxon>Bacteria</taxon>
        <taxon>Pseudomonadati</taxon>
        <taxon>Acidobacteriota</taxon>
        <taxon>Terriglobia</taxon>
        <taxon>Terriglobales</taxon>
        <taxon>Acidobacteriaceae</taxon>
        <taxon>Acidipila</taxon>
    </lineage>
</organism>
<dbReference type="SUPFAM" id="SSF117143">
    <property type="entry name" value="Flagellar hook protein flgE"/>
    <property type="match status" value="1"/>
</dbReference>
<dbReference type="NCBIfam" id="TIGR03506">
    <property type="entry name" value="FlgEFG_subfam"/>
    <property type="match status" value="1"/>
</dbReference>
<dbReference type="InterPro" id="IPR020013">
    <property type="entry name" value="Flagellar_FlgE/F/G"/>
</dbReference>
<dbReference type="InterPro" id="IPR037058">
    <property type="entry name" value="Falgellar_hook_FlgE_sf"/>
</dbReference>
<keyword evidence="9" id="KW-0282">Flagellum</keyword>
<dbReference type="PANTHER" id="PTHR30435">
    <property type="entry name" value="FLAGELLAR PROTEIN"/>
    <property type="match status" value="1"/>
</dbReference>
<dbReference type="InterPro" id="IPR019776">
    <property type="entry name" value="Flagellar_basal_body_rod_CS"/>
</dbReference>
<keyword evidence="9" id="KW-0966">Cell projection</keyword>
<dbReference type="InterPro" id="IPR037925">
    <property type="entry name" value="FlgE/F/G-like"/>
</dbReference>
<dbReference type="GO" id="GO:0071978">
    <property type="term" value="P:bacterial-type flagellum-dependent swarming motility"/>
    <property type="evidence" value="ECO:0007669"/>
    <property type="project" value="TreeGrafter"/>
</dbReference>
<dbReference type="Proteomes" id="UP000295210">
    <property type="component" value="Unassembled WGS sequence"/>
</dbReference>
<evidence type="ECO:0000313" key="9">
    <source>
        <dbReference type="EMBL" id="TCK75475.1"/>
    </source>
</evidence>
<accession>A0A4R1LAW3</accession>
<comment type="similarity">
    <text evidence="2 5">Belongs to the flagella basal body rod proteins family.</text>
</comment>
<gene>
    <name evidence="9" type="ORF">C7378_0458</name>
</gene>
<evidence type="ECO:0000256" key="5">
    <source>
        <dbReference type="RuleBase" id="RU362116"/>
    </source>
</evidence>
<proteinExistence type="inferred from homology"/>
<feature type="domain" description="Flagellar basal-body/hook protein C-terminal" evidence="7">
    <location>
        <begin position="364"/>
        <end position="408"/>
    </location>
</feature>
<evidence type="ECO:0000259" key="7">
    <source>
        <dbReference type="Pfam" id="PF06429"/>
    </source>
</evidence>
<feature type="domain" description="Flagellar hook protein FlgE D2" evidence="8">
    <location>
        <begin position="163"/>
        <end position="290"/>
    </location>
</feature>
<dbReference type="Pfam" id="PF07559">
    <property type="entry name" value="FlgE_D2"/>
    <property type="match status" value="1"/>
</dbReference>
<dbReference type="InterPro" id="IPR010930">
    <property type="entry name" value="Flg_bb/hook_C_dom"/>
</dbReference>
<dbReference type="AlphaFoldDB" id="A0A4R1LAW3"/>
<evidence type="ECO:0000256" key="1">
    <source>
        <dbReference type="ARBA" id="ARBA00004117"/>
    </source>
</evidence>
<evidence type="ECO:0000259" key="8">
    <source>
        <dbReference type="Pfam" id="PF07559"/>
    </source>
</evidence>
<evidence type="ECO:0000256" key="3">
    <source>
        <dbReference type="ARBA" id="ARBA00019015"/>
    </source>
</evidence>
<dbReference type="GO" id="GO:0009425">
    <property type="term" value="C:bacterial-type flagellum basal body"/>
    <property type="evidence" value="ECO:0007669"/>
    <property type="project" value="UniProtKB-SubCell"/>
</dbReference>
<dbReference type="OrthoDB" id="9804559at2"/>
<sequence>MPSFSIPLSGLEADSTALNTIANNLSNMNTTAYKAQTVNFSDLFYQQIGASGSGDPEQVGAGTHVGSISTDFTTGSPNTTGNSTNVALNGDGFFAVQQNGETELTRDGTFSLDLNGNLQTQSGQQVMGYAATNGVVNTNAPLSGIQVPVGQVEKPQATANMSITANLDATAAAGTTVPAQVKVYDSLGVAHEATVTFTKPAAPANTWNYSIALPAGDATPGANTTGTLTFDTTGKLIAPASNPAATTFTGLSDGASNMSFAFDLYGSNNQPSITQVAGASAVASTNQDGFTSGQYQSVSIGSDGTISAKFSNNHTQVVGQLAVAMVTNEQGLDKLGDGNYAATLVSGDASYGVAGTAGRGSMQGGALEASNVDISTQFSDLIVAQRAFEANSKAVTTFDTVSQDTINMVH</sequence>
<keyword evidence="4 5" id="KW-0975">Bacterial flagellum</keyword>
<dbReference type="InterPro" id="IPR001444">
    <property type="entry name" value="Flag_bb_rod_N"/>
</dbReference>
<evidence type="ECO:0000259" key="6">
    <source>
        <dbReference type="Pfam" id="PF00460"/>
    </source>
</evidence>
<dbReference type="Gene3D" id="2.60.98.20">
    <property type="entry name" value="Flagellar hook protein FlgE"/>
    <property type="match status" value="1"/>
</dbReference>
<protein>
    <recommendedName>
        <fullName evidence="3">Flagellar hook protein FlgE</fullName>
    </recommendedName>
</protein>
<comment type="caution">
    <text evidence="9">The sequence shown here is derived from an EMBL/GenBank/DDBJ whole genome shotgun (WGS) entry which is preliminary data.</text>
</comment>
<evidence type="ECO:0000256" key="2">
    <source>
        <dbReference type="ARBA" id="ARBA00009677"/>
    </source>
</evidence>
<reference evidence="9 10" key="1">
    <citation type="submission" date="2019-03" db="EMBL/GenBank/DDBJ databases">
        <title>Genomic Encyclopedia of Type Strains, Phase IV (KMG-IV): sequencing the most valuable type-strain genomes for metagenomic binning, comparative biology and taxonomic classification.</title>
        <authorList>
            <person name="Goeker M."/>
        </authorList>
    </citation>
    <scope>NUCLEOTIDE SEQUENCE [LARGE SCALE GENOMIC DNA]</scope>
    <source>
        <strain evidence="9 10">DSM 103428</strain>
    </source>
</reference>
<evidence type="ECO:0000256" key="4">
    <source>
        <dbReference type="ARBA" id="ARBA00023143"/>
    </source>
</evidence>
<dbReference type="InterPro" id="IPR011491">
    <property type="entry name" value="FlgE_D2"/>
</dbReference>
<dbReference type="PANTHER" id="PTHR30435:SF19">
    <property type="entry name" value="FLAGELLAR BASAL-BODY ROD PROTEIN FLGG"/>
    <property type="match status" value="1"/>
</dbReference>
<evidence type="ECO:0000313" key="10">
    <source>
        <dbReference type="Proteomes" id="UP000295210"/>
    </source>
</evidence>
<name>A0A4R1LAW3_9BACT</name>
<dbReference type="Pfam" id="PF00460">
    <property type="entry name" value="Flg_bb_rod"/>
    <property type="match status" value="1"/>
</dbReference>
<dbReference type="PROSITE" id="PS00588">
    <property type="entry name" value="FLAGELLA_BB_ROD"/>
    <property type="match status" value="1"/>
</dbReference>
<keyword evidence="9" id="KW-0969">Cilium</keyword>
<comment type="subcellular location">
    <subcellularLocation>
        <location evidence="1 5">Bacterial flagellum basal body</location>
    </subcellularLocation>
</comment>
<feature type="domain" description="Flagellar basal body rod protein N-terminal" evidence="6">
    <location>
        <begin position="9"/>
        <end position="34"/>
    </location>
</feature>
<dbReference type="RefSeq" id="WP_131991263.1">
    <property type="nucleotide sequence ID" value="NZ_SMGK01000001.1"/>
</dbReference>